<evidence type="ECO:0000256" key="1">
    <source>
        <dbReference type="ARBA" id="ARBA00006484"/>
    </source>
</evidence>
<name>A0A511RGF5_9DEIN</name>
<organism evidence="3 4">
    <name type="scientific">Oceanithermus desulfurans NBRC 100063</name>
    <dbReference type="NCBI Taxonomy" id="1227550"/>
    <lineage>
        <taxon>Bacteria</taxon>
        <taxon>Thermotogati</taxon>
        <taxon>Deinococcota</taxon>
        <taxon>Deinococci</taxon>
        <taxon>Thermales</taxon>
        <taxon>Thermaceae</taxon>
        <taxon>Oceanithermus</taxon>
    </lineage>
</organism>
<dbReference type="GO" id="GO:0016491">
    <property type="term" value="F:oxidoreductase activity"/>
    <property type="evidence" value="ECO:0007669"/>
    <property type="project" value="UniProtKB-KW"/>
</dbReference>
<keyword evidence="2" id="KW-0560">Oxidoreductase</keyword>
<dbReference type="Pfam" id="PF13561">
    <property type="entry name" value="adh_short_C2"/>
    <property type="match status" value="1"/>
</dbReference>
<dbReference type="InterPro" id="IPR002347">
    <property type="entry name" value="SDR_fam"/>
</dbReference>
<proteinExistence type="inferred from homology"/>
<protein>
    <submittedName>
        <fullName evidence="3">Bifunctional dihydropteridine reductase/dihydrofolate reductase TmpR</fullName>
    </submittedName>
</protein>
<dbReference type="EMBL" id="BJXN01000001">
    <property type="protein sequence ID" value="GEM88733.1"/>
    <property type="molecule type" value="Genomic_DNA"/>
</dbReference>
<dbReference type="NCBIfam" id="NF012208">
    <property type="entry name" value="SDR_dihy_bifunc"/>
    <property type="match status" value="1"/>
</dbReference>
<dbReference type="PANTHER" id="PTHR43639:SF1">
    <property type="entry name" value="SHORT-CHAIN DEHYDROGENASE_REDUCTASE FAMILY PROTEIN"/>
    <property type="match status" value="1"/>
</dbReference>
<dbReference type="AlphaFoldDB" id="A0A511RGF5"/>
<dbReference type="InterPro" id="IPR036291">
    <property type="entry name" value="NAD(P)-bd_dom_sf"/>
</dbReference>
<evidence type="ECO:0000313" key="3">
    <source>
        <dbReference type="EMBL" id="GEM88733.1"/>
    </source>
</evidence>
<gene>
    <name evidence="3" type="ORF">ODE01S_01670</name>
</gene>
<dbReference type="PANTHER" id="PTHR43639">
    <property type="entry name" value="OXIDOREDUCTASE, SHORT-CHAIN DEHYDROGENASE/REDUCTASE FAMILY (AFU_ORTHOLOGUE AFUA_5G02870)"/>
    <property type="match status" value="1"/>
</dbReference>
<dbReference type="PRINTS" id="PR00081">
    <property type="entry name" value="GDHRDH"/>
</dbReference>
<evidence type="ECO:0000313" key="4">
    <source>
        <dbReference type="Proteomes" id="UP000321827"/>
    </source>
</evidence>
<dbReference type="FunFam" id="3.40.50.720:FF:000084">
    <property type="entry name" value="Short-chain dehydrogenase reductase"/>
    <property type="match status" value="1"/>
</dbReference>
<sequence length="237" mass="25204">MARAALVTGAARGIGRAVALGLAARGFDVAVHYRTSREDARETARRVRRLGRRSLLVRGDLTDPEAARAVVERATRGLGGLAALVNNVGDYLYKPVEEVSPAEWRAVLDSNLNTAFYVTQAALPHLRAGGWGRVVFLGYAGAGQNVAKPHLTPYFVAKTGVVLYAKALAARLAPHGVTVNVVAPGVAENSVTQPLREIPMGRVAYLEELVDAVGYFVSESADYVTGQVLEVAGGWNL</sequence>
<dbReference type="Proteomes" id="UP000321827">
    <property type="component" value="Unassembled WGS sequence"/>
</dbReference>
<dbReference type="SUPFAM" id="SSF51735">
    <property type="entry name" value="NAD(P)-binding Rossmann-fold domains"/>
    <property type="match status" value="1"/>
</dbReference>
<comment type="similarity">
    <text evidence="1">Belongs to the short-chain dehydrogenases/reductases (SDR) family.</text>
</comment>
<dbReference type="Gene3D" id="3.40.50.720">
    <property type="entry name" value="NAD(P)-binding Rossmann-like Domain"/>
    <property type="match status" value="1"/>
</dbReference>
<dbReference type="RefSeq" id="WP_147144860.1">
    <property type="nucleotide sequence ID" value="NZ_BJXN01000001.1"/>
</dbReference>
<evidence type="ECO:0000256" key="2">
    <source>
        <dbReference type="ARBA" id="ARBA00023002"/>
    </source>
</evidence>
<accession>A0A511RGF5</accession>
<dbReference type="OrthoDB" id="125587at2"/>
<reference evidence="3 4" key="1">
    <citation type="submission" date="2019-07" db="EMBL/GenBank/DDBJ databases">
        <title>Whole genome shotgun sequence of Oceanithermus desulfurans NBRC 100063.</title>
        <authorList>
            <person name="Hosoyama A."/>
            <person name="Uohara A."/>
            <person name="Ohji S."/>
            <person name="Ichikawa N."/>
        </authorList>
    </citation>
    <scope>NUCLEOTIDE SEQUENCE [LARGE SCALE GENOMIC DNA]</scope>
    <source>
        <strain evidence="3 4">NBRC 100063</strain>
    </source>
</reference>
<comment type="caution">
    <text evidence="3">The sequence shown here is derived from an EMBL/GenBank/DDBJ whole genome shotgun (WGS) entry which is preliminary data.</text>
</comment>